<dbReference type="Proteomes" id="UP001501218">
    <property type="component" value="Unassembled WGS sequence"/>
</dbReference>
<evidence type="ECO:0000256" key="1">
    <source>
        <dbReference type="ARBA" id="ARBA00009995"/>
    </source>
</evidence>
<dbReference type="InterPro" id="IPR002213">
    <property type="entry name" value="UDP_glucos_trans"/>
</dbReference>
<dbReference type="EMBL" id="BAAARA010000003">
    <property type="protein sequence ID" value="GAA2338961.1"/>
    <property type="molecule type" value="Genomic_DNA"/>
</dbReference>
<dbReference type="SUPFAM" id="SSF53756">
    <property type="entry name" value="UDP-Glycosyltransferase/glycogen phosphorylase"/>
    <property type="match status" value="1"/>
</dbReference>
<dbReference type="Pfam" id="PF06722">
    <property type="entry name" value="EryCIII-like_C"/>
    <property type="match status" value="1"/>
</dbReference>
<evidence type="ECO:0000259" key="3">
    <source>
        <dbReference type="Pfam" id="PF06722"/>
    </source>
</evidence>
<dbReference type="InterPro" id="IPR035595">
    <property type="entry name" value="UDP_glycos_trans_CS"/>
</dbReference>
<comment type="similarity">
    <text evidence="1">Belongs to the UDP-glycosyltransferase family.</text>
</comment>
<feature type="domain" description="Erythromycin biosynthesis protein CIII-like C-terminal" evidence="3">
    <location>
        <begin position="251"/>
        <end position="379"/>
    </location>
</feature>
<dbReference type="PANTHER" id="PTHR48050">
    <property type="entry name" value="STEROL 3-BETA-GLUCOSYLTRANSFERASE"/>
    <property type="match status" value="1"/>
</dbReference>
<reference evidence="5" key="1">
    <citation type="journal article" date="2019" name="Int. J. Syst. Evol. Microbiol.">
        <title>The Global Catalogue of Microorganisms (GCM) 10K type strain sequencing project: providing services to taxonomists for standard genome sequencing and annotation.</title>
        <authorList>
            <consortium name="The Broad Institute Genomics Platform"/>
            <consortium name="The Broad Institute Genome Sequencing Center for Infectious Disease"/>
            <person name="Wu L."/>
            <person name="Ma J."/>
        </authorList>
    </citation>
    <scope>NUCLEOTIDE SEQUENCE [LARGE SCALE GENOMIC DNA]</scope>
    <source>
        <strain evidence="5">JCM 16221</strain>
    </source>
</reference>
<dbReference type="PANTHER" id="PTHR48050:SF13">
    <property type="entry name" value="STEROL 3-BETA-GLUCOSYLTRANSFERASE UGT80A2"/>
    <property type="match status" value="1"/>
</dbReference>
<gene>
    <name evidence="4" type="ORF">GCM10009854_14200</name>
</gene>
<proteinExistence type="inferred from homology"/>
<keyword evidence="2" id="KW-0808">Transferase</keyword>
<evidence type="ECO:0000313" key="5">
    <source>
        <dbReference type="Proteomes" id="UP001501218"/>
    </source>
</evidence>
<dbReference type="CDD" id="cd03784">
    <property type="entry name" value="GT1_Gtf-like"/>
    <property type="match status" value="1"/>
</dbReference>
<comment type="caution">
    <text evidence="4">The sequence shown here is derived from an EMBL/GenBank/DDBJ whole genome shotgun (WGS) entry which is preliminary data.</text>
</comment>
<dbReference type="InterPro" id="IPR050426">
    <property type="entry name" value="Glycosyltransferase_28"/>
</dbReference>
<dbReference type="Gene3D" id="3.40.50.2000">
    <property type="entry name" value="Glycogen Phosphorylase B"/>
    <property type="match status" value="2"/>
</dbReference>
<accession>A0ABP5SX45</accession>
<sequence>MSTSAQNFYRTEKAHIAFFAIPAHGHVNPGLGLVAELVAHGHRVSYATTEDFAPQVSEAGANPVHYRSLLPGSAGVTRDEWPEDEAEAQELFLAETEEVLPQVERAFSADRPDLIVYDIAAFPALVLSEKWDIPRIQLSPTHVYFEGLEEVFGVQEMTPEKSAVRARYDEFFAGQGTDLTFQDVGWPVRSIVTIPRSFQYFGDRVDDRFTFVGPMLSERAFQGDWQAPDDEPVLVISLGSAYTDRLDFYRRCLQAYAGLDWHVVLSTGKSIDPADLGDLPPNVEAHQWIPQLRMLSRASAFLTHAGMGGVMEGLHHGVPLIAAPQAAEQFANAARIEELQLGVQVDANTVTAEELRAALERVATDPSIQRSVHQIRQEVRESGGVHKAVEIIESHLPD</sequence>
<dbReference type="PROSITE" id="PS00375">
    <property type="entry name" value="UDPGT"/>
    <property type="match status" value="1"/>
</dbReference>
<dbReference type="InterPro" id="IPR010610">
    <property type="entry name" value="EryCIII-like_C"/>
</dbReference>
<evidence type="ECO:0000256" key="2">
    <source>
        <dbReference type="ARBA" id="ARBA00022679"/>
    </source>
</evidence>
<dbReference type="NCBIfam" id="TIGR01426">
    <property type="entry name" value="MGT"/>
    <property type="match status" value="1"/>
</dbReference>
<keyword evidence="5" id="KW-1185">Reference proteome</keyword>
<organism evidence="4 5">
    <name type="scientific">Saccharopolyspora halophila</name>
    <dbReference type="NCBI Taxonomy" id="405551"/>
    <lineage>
        <taxon>Bacteria</taxon>
        <taxon>Bacillati</taxon>
        <taxon>Actinomycetota</taxon>
        <taxon>Actinomycetes</taxon>
        <taxon>Pseudonocardiales</taxon>
        <taxon>Pseudonocardiaceae</taxon>
        <taxon>Saccharopolyspora</taxon>
    </lineage>
</organism>
<dbReference type="InterPro" id="IPR006326">
    <property type="entry name" value="UDPGT_MGT-like"/>
</dbReference>
<name>A0ABP5SX45_9PSEU</name>
<protein>
    <submittedName>
        <fullName evidence="4">Glycosyltransferase</fullName>
    </submittedName>
</protein>
<evidence type="ECO:0000313" key="4">
    <source>
        <dbReference type="EMBL" id="GAA2338961.1"/>
    </source>
</evidence>
<dbReference type="RefSeq" id="WP_344127921.1">
    <property type="nucleotide sequence ID" value="NZ_BAAARA010000003.1"/>
</dbReference>